<keyword evidence="15 20" id="KW-0012">Acyltransferase</keyword>
<keyword evidence="16 20" id="KW-0961">Cell wall biogenesis/degradation</keyword>
<dbReference type="GO" id="GO:0000902">
    <property type="term" value="P:cell morphogenesis"/>
    <property type="evidence" value="ECO:0007669"/>
    <property type="project" value="UniProtKB-UniRule"/>
</dbReference>
<dbReference type="Pfam" id="PF25087">
    <property type="entry name" value="GMPPB_C"/>
    <property type="match status" value="1"/>
</dbReference>
<evidence type="ECO:0000256" key="6">
    <source>
        <dbReference type="ARBA" id="ARBA00022490"/>
    </source>
</evidence>
<feature type="binding site" evidence="20">
    <location>
        <position position="376"/>
    </location>
    <ligand>
        <name>UDP-N-acetyl-alpha-D-glucosamine</name>
        <dbReference type="ChEBI" id="CHEBI:57705"/>
    </ligand>
</feature>
<evidence type="ECO:0000256" key="11">
    <source>
        <dbReference type="ARBA" id="ARBA00022842"/>
    </source>
</evidence>
<evidence type="ECO:0000256" key="15">
    <source>
        <dbReference type="ARBA" id="ARBA00023315"/>
    </source>
</evidence>
<protein>
    <recommendedName>
        <fullName evidence="20">Bifunctional protein GlmU</fullName>
    </recommendedName>
    <domain>
        <recommendedName>
            <fullName evidence="20">UDP-N-acetylglucosamine pyrophosphorylase</fullName>
            <ecNumber evidence="20">2.7.7.23</ecNumber>
        </recommendedName>
        <alternativeName>
            <fullName evidence="20">N-acetylglucosamine-1-phosphate uridyltransferase</fullName>
        </alternativeName>
    </domain>
    <domain>
        <recommendedName>
            <fullName evidence="20">Glucosamine-1-phosphate N-acetyltransferase</fullName>
            <ecNumber evidence="20">2.3.1.157</ecNumber>
        </recommendedName>
    </domain>
</protein>
<evidence type="ECO:0000256" key="7">
    <source>
        <dbReference type="ARBA" id="ARBA00022679"/>
    </source>
</evidence>
<evidence type="ECO:0000256" key="20">
    <source>
        <dbReference type="HAMAP-Rule" id="MF_01631"/>
    </source>
</evidence>
<dbReference type="InterPro" id="IPR005882">
    <property type="entry name" value="Bifunctional_GlmU"/>
</dbReference>
<dbReference type="GO" id="GO:0008360">
    <property type="term" value="P:regulation of cell shape"/>
    <property type="evidence" value="ECO:0007669"/>
    <property type="project" value="UniProtKB-KW"/>
</dbReference>
<feature type="region of interest" description="N-acetyltransferase" evidence="20">
    <location>
        <begin position="251"/>
        <end position="453"/>
    </location>
</feature>
<dbReference type="SUPFAM" id="SSF53448">
    <property type="entry name" value="Nucleotide-diphospho-sugar transferases"/>
    <property type="match status" value="1"/>
</dbReference>
<comment type="subcellular location">
    <subcellularLocation>
        <location evidence="1 20">Cytoplasm</location>
    </subcellularLocation>
</comment>
<dbReference type="EMBL" id="BRLB01000010">
    <property type="protein sequence ID" value="GKX30545.1"/>
    <property type="molecule type" value="Genomic_DNA"/>
</dbReference>
<evidence type="ECO:0000256" key="13">
    <source>
        <dbReference type="ARBA" id="ARBA00022984"/>
    </source>
</evidence>
<dbReference type="NCBIfam" id="TIGR01173">
    <property type="entry name" value="glmU"/>
    <property type="match status" value="1"/>
</dbReference>
<evidence type="ECO:0000256" key="10">
    <source>
        <dbReference type="ARBA" id="ARBA00022737"/>
    </source>
</evidence>
<feature type="binding site" evidence="20">
    <location>
        <position position="73"/>
    </location>
    <ligand>
        <name>UDP-N-acetyl-alpha-D-glucosamine</name>
        <dbReference type="ChEBI" id="CHEBI:57705"/>
    </ligand>
</feature>
<keyword evidence="6 20" id="KW-0963">Cytoplasm</keyword>
<dbReference type="Pfam" id="PF00132">
    <property type="entry name" value="Hexapep"/>
    <property type="match status" value="1"/>
</dbReference>
<comment type="catalytic activity">
    <reaction evidence="18 20">
        <text>N-acetyl-alpha-D-glucosamine 1-phosphate + UTP + H(+) = UDP-N-acetyl-alpha-D-glucosamine + diphosphate</text>
        <dbReference type="Rhea" id="RHEA:13509"/>
        <dbReference type="ChEBI" id="CHEBI:15378"/>
        <dbReference type="ChEBI" id="CHEBI:33019"/>
        <dbReference type="ChEBI" id="CHEBI:46398"/>
        <dbReference type="ChEBI" id="CHEBI:57705"/>
        <dbReference type="ChEBI" id="CHEBI:57776"/>
        <dbReference type="EC" id="2.7.7.23"/>
    </reaction>
</comment>
<feature type="binding site" evidence="20">
    <location>
        <position position="332"/>
    </location>
    <ligand>
        <name>UDP-N-acetyl-alpha-D-glucosamine</name>
        <dbReference type="ChEBI" id="CHEBI:57705"/>
    </ligand>
</feature>
<feature type="domain" description="Mannose-1-phosphate guanyltransferase C-terminal" evidence="22">
    <location>
        <begin position="317"/>
        <end position="413"/>
    </location>
</feature>
<dbReference type="RefSeq" id="WP_281816824.1">
    <property type="nucleotide sequence ID" value="NZ_BRLB01000010.1"/>
</dbReference>
<dbReference type="EC" id="2.3.1.157" evidence="20"/>
<feature type="region of interest" description="Linker" evidence="20">
    <location>
        <begin position="230"/>
        <end position="250"/>
    </location>
</feature>
<evidence type="ECO:0000259" key="22">
    <source>
        <dbReference type="Pfam" id="PF25087"/>
    </source>
</evidence>
<comment type="pathway">
    <text evidence="3 20">Nucleotide-sugar biosynthesis; UDP-N-acetyl-alpha-D-glucosamine biosynthesis; UDP-N-acetyl-alpha-D-glucosamine from N-acetyl-alpha-D-glucosamine 1-phosphate: step 1/1.</text>
</comment>
<dbReference type="InterPro" id="IPR011004">
    <property type="entry name" value="Trimer_LpxA-like_sf"/>
</dbReference>
<dbReference type="EC" id="2.7.7.23" evidence="20"/>
<comment type="caution">
    <text evidence="20">Lacks conserved residue(s) required for the propagation of feature annotation.</text>
</comment>
<comment type="cofactor">
    <cofactor evidence="20">
        <name>Mg(2+)</name>
        <dbReference type="ChEBI" id="CHEBI:18420"/>
    </cofactor>
    <text evidence="20">Binds 1 Mg(2+) ion per subunit.</text>
</comment>
<dbReference type="AlphaFoldDB" id="A0A9W5YDH2"/>
<evidence type="ECO:0000313" key="24">
    <source>
        <dbReference type="Proteomes" id="UP001144256"/>
    </source>
</evidence>
<keyword evidence="11 20" id="KW-0460">Magnesium</keyword>
<dbReference type="CDD" id="cd02540">
    <property type="entry name" value="GT2_GlmU_N_bac"/>
    <property type="match status" value="1"/>
</dbReference>
<dbReference type="CDD" id="cd03353">
    <property type="entry name" value="LbH_GlmU_C"/>
    <property type="match status" value="1"/>
</dbReference>
<comment type="pathway">
    <text evidence="2 20">Nucleotide-sugar biosynthesis; UDP-N-acetyl-alpha-D-glucosamine biosynthesis; N-acetyl-alpha-D-glucosamine 1-phosphate from alpha-D-glucosamine 6-phosphate (route II): step 2/2.</text>
</comment>
<evidence type="ECO:0000256" key="16">
    <source>
        <dbReference type="ARBA" id="ARBA00023316"/>
    </source>
</evidence>
<feature type="domain" description="Nucleotidyl transferase" evidence="21">
    <location>
        <begin position="5"/>
        <end position="210"/>
    </location>
</feature>
<dbReference type="HAMAP" id="MF_01631">
    <property type="entry name" value="GlmU"/>
    <property type="match status" value="1"/>
</dbReference>
<comment type="pathway">
    <text evidence="20">Bacterial outer membrane biogenesis; LPS lipid A biosynthesis.</text>
</comment>
<keyword evidence="8 20" id="KW-0548">Nucleotidyltransferase</keyword>
<dbReference type="Gene3D" id="3.90.550.10">
    <property type="entry name" value="Spore Coat Polysaccharide Biosynthesis Protein SpsA, Chain A"/>
    <property type="match status" value="1"/>
</dbReference>
<feature type="binding site" evidence="20">
    <location>
        <begin position="385"/>
        <end position="386"/>
    </location>
    <ligand>
        <name>acetyl-CoA</name>
        <dbReference type="ChEBI" id="CHEBI:57288"/>
    </ligand>
</feature>
<dbReference type="Pfam" id="PF00483">
    <property type="entry name" value="NTP_transferase"/>
    <property type="match status" value="1"/>
</dbReference>
<evidence type="ECO:0000256" key="9">
    <source>
        <dbReference type="ARBA" id="ARBA00022723"/>
    </source>
</evidence>
<keyword evidence="14 20" id="KW-0511">Multifunctional enzyme</keyword>
<feature type="binding site" evidence="20">
    <location>
        <position position="227"/>
    </location>
    <ligand>
        <name>UDP-N-acetyl-alpha-D-glucosamine</name>
        <dbReference type="ChEBI" id="CHEBI:57705"/>
    </ligand>
</feature>
<dbReference type="GO" id="GO:0000287">
    <property type="term" value="F:magnesium ion binding"/>
    <property type="evidence" value="ECO:0007669"/>
    <property type="project" value="UniProtKB-UniRule"/>
</dbReference>
<evidence type="ECO:0000256" key="12">
    <source>
        <dbReference type="ARBA" id="ARBA00022960"/>
    </source>
</evidence>
<evidence type="ECO:0000256" key="3">
    <source>
        <dbReference type="ARBA" id="ARBA00005208"/>
    </source>
</evidence>
<feature type="binding site" evidence="20">
    <location>
        <position position="139"/>
    </location>
    <ligand>
        <name>UDP-N-acetyl-alpha-D-glucosamine</name>
        <dbReference type="ChEBI" id="CHEBI:57705"/>
    </ligand>
</feature>
<dbReference type="InterPro" id="IPR005835">
    <property type="entry name" value="NTP_transferase_dom"/>
</dbReference>
<evidence type="ECO:0000259" key="21">
    <source>
        <dbReference type="Pfam" id="PF00483"/>
    </source>
</evidence>
<comment type="function">
    <text evidence="19 20">Catalyzes the last two sequential reactions in the de novo biosynthetic pathway for UDP-N-acetylglucosamine (UDP-GlcNAc). The C-terminal domain catalyzes the transfer of acetyl group from acetyl coenzyme A to glucosamine-1-phosphate (GlcN-1-P) to produce N-acetylglucosamine-1-phosphate (GlcNAc-1-P), which is converted into UDP-GlcNAc by the transfer of uridine 5-monophosphate (from uridine 5-triphosphate), a reaction catalyzed by the N-terminal domain.</text>
</comment>
<feature type="binding site" evidence="20">
    <location>
        <position position="350"/>
    </location>
    <ligand>
        <name>UDP-N-acetyl-alpha-D-glucosamine</name>
        <dbReference type="ChEBI" id="CHEBI:57705"/>
    </ligand>
</feature>
<feature type="binding site" evidence="20">
    <location>
        <position position="227"/>
    </location>
    <ligand>
        <name>Mg(2+)</name>
        <dbReference type="ChEBI" id="CHEBI:18420"/>
    </ligand>
</feature>
<dbReference type="PANTHER" id="PTHR43584:SF3">
    <property type="entry name" value="BIFUNCTIONAL PROTEIN GLMU"/>
    <property type="match status" value="1"/>
</dbReference>
<evidence type="ECO:0000256" key="17">
    <source>
        <dbReference type="ARBA" id="ARBA00048247"/>
    </source>
</evidence>
<dbReference type="GO" id="GO:0009245">
    <property type="term" value="P:lipid A biosynthetic process"/>
    <property type="evidence" value="ECO:0007669"/>
    <property type="project" value="UniProtKB-UniRule"/>
</dbReference>
<comment type="catalytic activity">
    <reaction evidence="17 20">
        <text>alpha-D-glucosamine 1-phosphate + acetyl-CoA = N-acetyl-alpha-D-glucosamine 1-phosphate + CoA + H(+)</text>
        <dbReference type="Rhea" id="RHEA:13725"/>
        <dbReference type="ChEBI" id="CHEBI:15378"/>
        <dbReference type="ChEBI" id="CHEBI:57287"/>
        <dbReference type="ChEBI" id="CHEBI:57288"/>
        <dbReference type="ChEBI" id="CHEBI:57776"/>
        <dbReference type="ChEBI" id="CHEBI:58516"/>
        <dbReference type="EC" id="2.3.1.157"/>
    </reaction>
</comment>
<comment type="similarity">
    <text evidence="5 20">In the N-terminal section; belongs to the N-acetylglucosamine-1-phosphate uridyltransferase family.</text>
</comment>
<dbReference type="InterPro" id="IPR050065">
    <property type="entry name" value="GlmU-like"/>
</dbReference>
<keyword evidence="9 20" id="KW-0479">Metal-binding</keyword>
<comment type="similarity">
    <text evidence="4 20">In the C-terminal section; belongs to the transferase hexapeptide repeat family.</text>
</comment>
<dbReference type="GO" id="GO:0003977">
    <property type="term" value="F:UDP-N-acetylglucosamine diphosphorylase activity"/>
    <property type="evidence" value="ECO:0007669"/>
    <property type="project" value="UniProtKB-UniRule"/>
</dbReference>
<name>A0A9W5YDH2_9FIRM</name>
<feature type="binding site" evidence="20">
    <location>
        <begin position="78"/>
        <end position="79"/>
    </location>
    <ligand>
        <name>UDP-N-acetyl-alpha-D-glucosamine</name>
        <dbReference type="ChEBI" id="CHEBI:57705"/>
    </ligand>
</feature>
<dbReference type="InterPro" id="IPR029044">
    <property type="entry name" value="Nucleotide-diphossugar_trans"/>
</dbReference>
<dbReference type="InterPro" id="IPR056729">
    <property type="entry name" value="GMPPB_C"/>
</dbReference>
<feature type="binding site" evidence="20">
    <location>
        <position position="23"/>
    </location>
    <ligand>
        <name>UDP-N-acetyl-alpha-D-glucosamine</name>
        <dbReference type="ChEBI" id="CHEBI:57705"/>
    </ligand>
</feature>
<keyword evidence="12 20" id="KW-0133">Cell shape</keyword>
<dbReference type="InterPro" id="IPR001451">
    <property type="entry name" value="Hexapep"/>
</dbReference>
<dbReference type="Proteomes" id="UP001144256">
    <property type="component" value="Unassembled WGS sequence"/>
</dbReference>
<feature type="binding site" evidence="20">
    <location>
        <position position="365"/>
    </location>
    <ligand>
        <name>UDP-N-acetyl-alpha-D-glucosamine</name>
        <dbReference type="ChEBI" id="CHEBI:57705"/>
    </ligand>
</feature>
<feature type="binding site" evidence="20">
    <location>
        <position position="422"/>
    </location>
    <ligand>
        <name>acetyl-CoA</name>
        <dbReference type="ChEBI" id="CHEBI:57288"/>
    </ligand>
</feature>
<dbReference type="GO" id="GO:0019134">
    <property type="term" value="F:glucosamine-1-phosphate N-acetyltransferase activity"/>
    <property type="evidence" value="ECO:0007669"/>
    <property type="project" value="UniProtKB-UniRule"/>
</dbReference>
<evidence type="ECO:0000313" key="23">
    <source>
        <dbReference type="EMBL" id="GKX30545.1"/>
    </source>
</evidence>
<feature type="region of interest" description="Pyrophosphorylase" evidence="20">
    <location>
        <begin position="1"/>
        <end position="229"/>
    </location>
</feature>
<feature type="active site" description="Proton acceptor" evidence="20">
    <location>
        <position position="362"/>
    </location>
</feature>
<comment type="subunit">
    <text evidence="20">Homotrimer.</text>
</comment>
<evidence type="ECO:0000256" key="19">
    <source>
        <dbReference type="ARBA" id="ARBA00049628"/>
    </source>
</evidence>
<dbReference type="SUPFAM" id="SSF51161">
    <property type="entry name" value="Trimeric LpxA-like enzymes"/>
    <property type="match status" value="1"/>
</dbReference>
<dbReference type="PANTHER" id="PTHR43584">
    <property type="entry name" value="NUCLEOTIDYL TRANSFERASE"/>
    <property type="match status" value="1"/>
</dbReference>
<feature type="binding site" evidence="20">
    <location>
        <position position="439"/>
    </location>
    <ligand>
        <name>acetyl-CoA</name>
        <dbReference type="ChEBI" id="CHEBI:57288"/>
    </ligand>
</feature>
<keyword evidence="10 20" id="KW-0677">Repeat</keyword>
<evidence type="ECO:0000256" key="5">
    <source>
        <dbReference type="ARBA" id="ARBA00007947"/>
    </source>
</evidence>
<feature type="binding site" evidence="20">
    <location>
        <begin position="9"/>
        <end position="12"/>
    </location>
    <ligand>
        <name>UDP-N-acetyl-alpha-D-glucosamine</name>
        <dbReference type="ChEBI" id="CHEBI:57705"/>
    </ligand>
</feature>
<organism evidence="23 24">
    <name type="scientific">Vallitalea longa</name>
    <dbReference type="NCBI Taxonomy" id="2936439"/>
    <lineage>
        <taxon>Bacteria</taxon>
        <taxon>Bacillati</taxon>
        <taxon>Bacillota</taxon>
        <taxon>Clostridia</taxon>
        <taxon>Lachnospirales</taxon>
        <taxon>Vallitaleaceae</taxon>
        <taxon>Vallitalea</taxon>
    </lineage>
</organism>
<sequence>MSRLKAVILAAGAGTRMKSKLPKVVHKILGKTMIDYVIEAAKEAGAEEICVVVGHKSEIVKKEISYDVEFVLQEEQLGTGHAVMMAKDFVGNEGNVLILFGDTPLITGNTLTDMVNYHSNNNNAATLLSTIVEDPTGYGRIIRDESNTFIKSIEHKDASEKERTVKEINSGMYCFNSHELNMALDNLTNDNSQGEYYLPDTLKTIIAKRLSVNAMITNMPEDILGVNSQIQLYEASRIMQKRINYKHMENGVTLMNPTNTYISKDASIDSDTVIYPNCIIEGKTTIGSDCIIGPNSKIVNSRIVNNVNVESSTILDSFIDSNTNVGPYAYIRPNSRIGSNVKIGDFVEIKNSNIGNNTKASHLTYIGDADVGSNVNFGCGTVVVNYDGVNKNRTVIEDNAFIGCNTNLVSPVKVHNNAYTAAGSTITKDVPEYSLGIGRARQVNIQDWVRKKR</sequence>
<dbReference type="GO" id="GO:0009252">
    <property type="term" value="P:peptidoglycan biosynthetic process"/>
    <property type="evidence" value="ECO:0007669"/>
    <property type="project" value="UniProtKB-UniRule"/>
</dbReference>
<dbReference type="GO" id="GO:0006048">
    <property type="term" value="P:UDP-N-acetylglucosamine biosynthetic process"/>
    <property type="evidence" value="ECO:0007669"/>
    <property type="project" value="InterPro"/>
</dbReference>
<comment type="caution">
    <text evidence="23">The sequence shown here is derived from an EMBL/GenBank/DDBJ whole genome shotgun (WGS) entry which is preliminary data.</text>
</comment>
<reference evidence="23" key="1">
    <citation type="submission" date="2022-06" db="EMBL/GenBank/DDBJ databases">
        <title>Vallitalea longa sp. nov., an anaerobic bacterium isolated from marine sediment.</title>
        <authorList>
            <person name="Hirano S."/>
            <person name="Terahara T."/>
            <person name="Mori K."/>
            <person name="Hamada M."/>
            <person name="Matsumoto R."/>
            <person name="Kobayashi T."/>
        </authorList>
    </citation>
    <scope>NUCLEOTIDE SEQUENCE</scope>
    <source>
        <strain evidence="23">SH18-1</strain>
    </source>
</reference>
<evidence type="ECO:0000256" key="1">
    <source>
        <dbReference type="ARBA" id="ARBA00004496"/>
    </source>
</evidence>
<gene>
    <name evidence="20 23" type="primary">glmU</name>
    <name evidence="23" type="ORF">SH1V18_30250</name>
</gene>
<keyword evidence="24" id="KW-1185">Reference proteome</keyword>
<evidence type="ECO:0000256" key="8">
    <source>
        <dbReference type="ARBA" id="ARBA00022695"/>
    </source>
</evidence>
<feature type="binding site" evidence="20">
    <location>
        <position position="102"/>
    </location>
    <ligand>
        <name>Mg(2+)</name>
        <dbReference type="ChEBI" id="CHEBI:18420"/>
    </ligand>
</feature>
<evidence type="ECO:0000256" key="2">
    <source>
        <dbReference type="ARBA" id="ARBA00005166"/>
    </source>
</evidence>
<proteinExistence type="inferred from homology"/>
<evidence type="ECO:0000256" key="18">
    <source>
        <dbReference type="ARBA" id="ARBA00048493"/>
    </source>
</evidence>
<dbReference type="GO" id="GO:0005737">
    <property type="term" value="C:cytoplasm"/>
    <property type="evidence" value="ECO:0007669"/>
    <property type="project" value="UniProtKB-SubCell"/>
</dbReference>
<accession>A0A9W5YDH2</accession>
<keyword evidence="7 20" id="KW-0808">Transferase</keyword>
<dbReference type="Gene3D" id="2.160.10.10">
    <property type="entry name" value="Hexapeptide repeat proteins"/>
    <property type="match status" value="1"/>
</dbReference>
<evidence type="ECO:0000256" key="4">
    <source>
        <dbReference type="ARBA" id="ARBA00007707"/>
    </source>
</evidence>
<feature type="binding site" evidence="20">
    <location>
        <position position="154"/>
    </location>
    <ligand>
        <name>UDP-N-acetyl-alpha-D-glucosamine</name>
        <dbReference type="ChEBI" id="CHEBI:57705"/>
    </ligand>
</feature>
<dbReference type="GO" id="GO:0071555">
    <property type="term" value="P:cell wall organization"/>
    <property type="evidence" value="ECO:0007669"/>
    <property type="project" value="UniProtKB-KW"/>
</dbReference>
<dbReference type="GO" id="GO:0016020">
    <property type="term" value="C:membrane"/>
    <property type="evidence" value="ECO:0007669"/>
    <property type="project" value="GOC"/>
</dbReference>
<keyword evidence="13 20" id="KW-0573">Peptidoglycan synthesis</keyword>
<dbReference type="NCBIfam" id="NF010934">
    <property type="entry name" value="PRK14354.1"/>
    <property type="match status" value="1"/>
</dbReference>
<dbReference type="InterPro" id="IPR038009">
    <property type="entry name" value="GlmU_C_LbH"/>
</dbReference>
<evidence type="ECO:0000256" key="14">
    <source>
        <dbReference type="ARBA" id="ARBA00023268"/>
    </source>
</evidence>
<feature type="binding site" evidence="20">
    <location>
        <position position="169"/>
    </location>
    <ligand>
        <name>UDP-N-acetyl-alpha-D-glucosamine</name>
        <dbReference type="ChEBI" id="CHEBI:57705"/>
    </ligand>
</feature>